<dbReference type="EMBL" id="LAZR01007201">
    <property type="protein sequence ID" value="KKM86778.1"/>
    <property type="molecule type" value="Genomic_DNA"/>
</dbReference>
<accession>A0A0F9KYK7</accession>
<protein>
    <submittedName>
        <fullName evidence="1">Uncharacterized protein</fullName>
    </submittedName>
</protein>
<name>A0A0F9KYK7_9ZZZZ</name>
<organism evidence="1">
    <name type="scientific">marine sediment metagenome</name>
    <dbReference type="NCBI Taxonomy" id="412755"/>
    <lineage>
        <taxon>unclassified sequences</taxon>
        <taxon>metagenomes</taxon>
        <taxon>ecological metagenomes</taxon>
    </lineage>
</organism>
<proteinExistence type="predicted"/>
<gene>
    <name evidence="1" type="ORF">LCGC14_1275560</name>
</gene>
<sequence>MSDMNPDNRLPTWAPRVRQRDIRRFYETDAKGIYDDEVIDELGYALLARCESFVTANRARGGEAPCPKCTQPVRHTAGREEVLRCPCGWELPWAEYFRSIQHTQLSGAEPVLEQFRDFVNAFPAARTAREKVLLIDRLIHGFHWYYKTARGPTRPVAINLIQGRLGDVVAFLEALSYGPKSTPGTKDNLAEWDKNIDANRNWYPSRR</sequence>
<reference evidence="1" key="1">
    <citation type="journal article" date="2015" name="Nature">
        <title>Complex archaea that bridge the gap between prokaryotes and eukaryotes.</title>
        <authorList>
            <person name="Spang A."/>
            <person name="Saw J.H."/>
            <person name="Jorgensen S.L."/>
            <person name="Zaremba-Niedzwiedzka K."/>
            <person name="Martijn J."/>
            <person name="Lind A.E."/>
            <person name="van Eijk R."/>
            <person name="Schleper C."/>
            <person name="Guy L."/>
            <person name="Ettema T.J."/>
        </authorList>
    </citation>
    <scope>NUCLEOTIDE SEQUENCE</scope>
</reference>
<dbReference type="AlphaFoldDB" id="A0A0F9KYK7"/>
<evidence type="ECO:0000313" key="1">
    <source>
        <dbReference type="EMBL" id="KKM86778.1"/>
    </source>
</evidence>
<comment type="caution">
    <text evidence="1">The sequence shown here is derived from an EMBL/GenBank/DDBJ whole genome shotgun (WGS) entry which is preliminary data.</text>
</comment>